<sequence>MPHKSLKIYLQFELLYSDRKYLRSPLEIFCLLMILTITVTA</sequence>
<dbReference type="EMBL" id="CAACVJ010000018">
    <property type="protein sequence ID" value="VEP11674.1"/>
    <property type="molecule type" value="Genomic_DNA"/>
</dbReference>
<evidence type="ECO:0000256" key="1">
    <source>
        <dbReference type="SAM" id="Phobius"/>
    </source>
</evidence>
<reference evidence="2 3" key="1">
    <citation type="submission" date="2019-01" db="EMBL/GenBank/DDBJ databases">
        <authorList>
            <person name="Brito A."/>
        </authorList>
    </citation>
    <scope>NUCLEOTIDE SEQUENCE [LARGE SCALE GENOMIC DNA]</scope>
    <source>
        <strain evidence="2">1</strain>
    </source>
</reference>
<accession>A0A563VJQ6</accession>
<keyword evidence="1" id="KW-0472">Membrane</keyword>
<evidence type="ECO:0000313" key="2">
    <source>
        <dbReference type="EMBL" id="VEP11674.1"/>
    </source>
</evidence>
<keyword evidence="1" id="KW-0812">Transmembrane</keyword>
<dbReference type="Proteomes" id="UP000320055">
    <property type="component" value="Unassembled WGS sequence"/>
</dbReference>
<dbReference type="AlphaFoldDB" id="A0A563VJQ6"/>
<keyword evidence="1" id="KW-1133">Transmembrane helix</keyword>
<proteinExistence type="predicted"/>
<name>A0A563VJQ6_9CYAN</name>
<gene>
    <name evidence="2" type="ORF">H1P_1140011</name>
</gene>
<feature type="transmembrane region" description="Helical" evidence="1">
    <location>
        <begin position="21"/>
        <end position="39"/>
    </location>
</feature>
<organism evidence="2 3">
    <name type="scientific">Hyella patelloides LEGE 07179</name>
    <dbReference type="NCBI Taxonomy" id="945734"/>
    <lineage>
        <taxon>Bacteria</taxon>
        <taxon>Bacillati</taxon>
        <taxon>Cyanobacteriota</taxon>
        <taxon>Cyanophyceae</taxon>
        <taxon>Pleurocapsales</taxon>
        <taxon>Hyellaceae</taxon>
        <taxon>Hyella</taxon>
    </lineage>
</organism>
<evidence type="ECO:0000313" key="3">
    <source>
        <dbReference type="Proteomes" id="UP000320055"/>
    </source>
</evidence>
<keyword evidence="3" id="KW-1185">Reference proteome</keyword>
<protein>
    <submittedName>
        <fullName evidence="2">Uncharacterized protein</fullName>
    </submittedName>
</protein>